<gene>
    <name evidence="1" type="ORF">CIHG_10234</name>
</gene>
<accession>A0A0J8UWW5</accession>
<dbReference type="VEuPathDB" id="FungiDB:CIHG_10234"/>
<dbReference type="Proteomes" id="UP000054563">
    <property type="component" value="Unassembled WGS sequence"/>
</dbReference>
<dbReference type="AlphaFoldDB" id="A0A0J8UWW5"/>
<dbReference type="EMBL" id="DS017077">
    <property type="protein sequence ID" value="KMU92423.1"/>
    <property type="molecule type" value="Genomic_DNA"/>
</dbReference>
<name>A0A0J8UWW5_COCIT</name>
<protein>
    <submittedName>
        <fullName evidence="1">Uncharacterized protein</fullName>
    </submittedName>
</protein>
<reference evidence="2" key="1">
    <citation type="journal article" date="2010" name="Genome Res.">
        <title>Population genomic sequencing of Coccidioides fungi reveals recent hybridization and transposon control.</title>
        <authorList>
            <person name="Neafsey D.E."/>
            <person name="Barker B.M."/>
            <person name="Sharpton T.J."/>
            <person name="Stajich J.E."/>
            <person name="Park D.J."/>
            <person name="Whiston E."/>
            <person name="Hung C.-Y."/>
            <person name="McMahan C."/>
            <person name="White J."/>
            <person name="Sykes S."/>
            <person name="Heiman D."/>
            <person name="Young S."/>
            <person name="Zeng Q."/>
            <person name="Abouelleil A."/>
            <person name="Aftuck L."/>
            <person name="Bessette D."/>
            <person name="Brown A."/>
            <person name="FitzGerald M."/>
            <person name="Lui A."/>
            <person name="Macdonald J.P."/>
            <person name="Priest M."/>
            <person name="Orbach M.J."/>
            <person name="Galgiani J.N."/>
            <person name="Kirkland T.N."/>
            <person name="Cole G.T."/>
            <person name="Birren B.W."/>
            <person name="Henn M.R."/>
            <person name="Taylor J.W."/>
            <person name="Rounsley S.D."/>
        </authorList>
    </citation>
    <scope>NUCLEOTIDE SEQUENCE [LARGE SCALE GENOMIC DNA]</scope>
    <source>
        <strain evidence="2">H538.4</strain>
    </source>
</reference>
<proteinExistence type="predicted"/>
<organism evidence="1 2">
    <name type="scientific">Coccidioides immitis H538.4</name>
    <dbReference type="NCBI Taxonomy" id="396776"/>
    <lineage>
        <taxon>Eukaryota</taxon>
        <taxon>Fungi</taxon>
        <taxon>Dikarya</taxon>
        <taxon>Ascomycota</taxon>
        <taxon>Pezizomycotina</taxon>
        <taxon>Eurotiomycetes</taxon>
        <taxon>Eurotiomycetidae</taxon>
        <taxon>Onygenales</taxon>
        <taxon>Onygenaceae</taxon>
        <taxon>Coccidioides</taxon>
    </lineage>
</organism>
<dbReference type="STRING" id="396776.A0A0J8UWW5"/>
<evidence type="ECO:0000313" key="2">
    <source>
        <dbReference type="Proteomes" id="UP000054563"/>
    </source>
</evidence>
<evidence type="ECO:0000313" key="1">
    <source>
        <dbReference type="EMBL" id="KMU92423.1"/>
    </source>
</evidence>
<sequence length="58" mass="6590">MSSLVLKQLAKQLVQLVLRHPYSTYTVYLTTLSPPAFFVDSALIWLCHKTTENNTVAH</sequence>